<dbReference type="AlphaFoldDB" id="A0AAE1M9H2"/>
<dbReference type="InterPro" id="IPR005123">
    <property type="entry name" value="Oxoglu/Fe-dep_dioxygenase_dom"/>
</dbReference>
<dbReference type="InterPro" id="IPR044861">
    <property type="entry name" value="IPNS-like_FE2OG_OXY"/>
</dbReference>
<comment type="caution">
    <text evidence="5">The sequence shown here is derived from an EMBL/GenBank/DDBJ whole genome shotgun (WGS) entry which is preliminary data.</text>
</comment>
<evidence type="ECO:0000256" key="3">
    <source>
        <dbReference type="RuleBase" id="RU003682"/>
    </source>
</evidence>
<dbReference type="PROSITE" id="PS51471">
    <property type="entry name" value="FE2OG_OXY"/>
    <property type="match status" value="1"/>
</dbReference>
<dbReference type="PANTHER" id="PTHR47990">
    <property type="entry name" value="2-OXOGLUTARATE (2OG) AND FE(II)-DEPENDENT OXYGENASE SUPERFAMILY PROTEIN-RELATED"/>
    <property type="match status" value="1"/>
</dbReference>
<dbReference type="Pfam" id="PF14226">
    <property type="entry name" value="DIOX_N"/>
    <property type="match status" value="1"/>
</dbReference>
<dbReference type="GO" id="GO:0046872">
    <property type="term" value="F:metal ion binding"/>
    <property type="evidence" value="ECO:0007669"/>
    <property type="project" value="UniProtKB-KW"/>
</dbReference>
<keyword evidence="6" id="KW-1185">Reference proteome</keyword>
<sequence length="353" mass="40831">MAEVDVAFIQEPVHRPNPSLRQEADGIPLIDLSAPDFDALISDIGHACRQWGFFQIINHGVPPERLQKLEAAARKFFHLSLDEKRKVRRDFHKVMGFYDTEHTKNVRDWKEVFDYIVKEPTLAYASVDEDDDSVVYWENQWPENPPELRELCQEYAKEMVALAMRLLELVAMSLGLPPGRFEDFFKDQTSNVRLNCYPSCPSPDLALGVGHHKDPGVLTILAQDDVGGLEVKRKSDGQWVGVKPVPDAYIINLGDTMQVWTNDEYESVEHRVVVNSVKERLSIPFFLYPSIYTMVAPLEEFTDGKNPAKYRPYRWGKFHLTRRRSNFMKMQVENIQINHFHNIPAPRYLQKST</sequence>
<feature type="domain" description="Fe2OG dioxygenase" evidence="4">
    <location>
        <begin position="188"/>
        <end position="289"/>
    </location>
</feature>
<protein>
    <recommendedName>
        <fullName evidence="4">Fe2OG dioxygenase domain-containing protein</fullName>
    </recommendedName>
</protein>
<evidence type="ECO:0000313" key="5">
    <source>
        <dbReference type="EMBL" id="KAK4258727.1"/>
    </source>
</evidence>
<dbReference type="InterPro" id="IPR050231">
    <property type="entry name" value="Iron_ascorbate_oxido_reductase"/>
</dbReference>
<organism evidence="5 6">
    <name type="scientific">Acacia crassicarpa</name>
    <name type="common">northern wattle</name>
    <dbReference type="NCBI Taxonomy" id="499986"/>
    <lineage>
        <taxon>Eukaryota</taxon>
        <taxon>Viridiplantae</taxon>
        <taxon>Streptophyta</taxon>
        <taxon>Embryophyta</taxon>
        <taxon>Tracheophyta</taxon>
        <taxon>Spermatophyta</taxon>
        <taxon>Magnoliopsida</taxon>
        <taxon>eudicotyledons</taxon>
        <taxon>Gunneridae</taxon>
        <taxon>Pentapetalae</taxon>
        <taxon>rosids</taxon>
        <taxon>fabids</taxon>
        <taxon>Fabales</taxon>
        <taxon>Fabaceae</taxon>
        <taxon>Caesalpinioideae</taxon>
        <taxon>mimosoid clade</taxon>
        <taxon>Acacieae</taxon>
        <taxon>Acacia</taxon>
    </lineage>
</organism>
<evidence type="ECO:0000256" key="2">
    <source>
        <dbReference type="ARBA" id="ARBA00023004"/>
    </source>
</evidence>
<keyword evidence="1 3" id="KW-0479">Metal-binding</keyword>
<comment type="similarity">
    <text evidence="3">Belongs to the iron/ascorbate-dependent oxidoreductase family.</text>
</comment>
<dbReference type="Proteomes" id="UP001293593">
    <property type="component" value="Unassembled WGS sequence"/>
</dbReference>
<keyword evidence="2 3" id="KW-0408">Iron</keyword>
<gene>
    <name evidence="5" type="ORF">QN277_005143</name>
</gene>
<evidence type="ECO:0000259" key="4">
    <source>
        <dbReference type="PROSITE" id="PS51471"/>
    </source>
</evidence>
<dbReference type="InterPro" id="IPR026992">
    <property type="entry name" value="DIOX_N"/>
</dbReference>
<dbReference type="FunFam" id="2.60.120.330:FF:000012">
    <property type="entry name" value="Gibberellin 20 oxidase 1"/>
    <property type="match status" value="1"/>
</dbReference>
<dbReference type="Gene3D" id="2.60.120.330">
    <property type="entry name" value="B-lactam Antibiotic, Isopenicillin N Synthase, Chain"/>
    <property type="match status" value="1"/>
</dbReference>
<dbReference type="EMBL" id="JAWXYG010000011">
    <property type="protein sequence ID" value="KAK4258727.1"/>
    <property type="molecule type" value="Genomic_DNA"/>
</dbReference>
<keyword evidence="3" id="KW-0560">Oxidoreductase</keyword>
<evidence type="ECO:0000313" key="6">
    <source>
        <dbReference type="Proteomes" id="UP001293593"/>
    </source>
</evidence>
<accession>A0AAE1M9H2</accession>
<dbReference type="InterPro" id="IPR027443">
    <property type="entry name" value="IPNS-like_sf"/>
</dbReference>
<reference evidence="5" key="1">
    <citation type="submission" date="2023-10" db="EMBL/GenBank/DDBJ databases">
        <title>Chromosome-level genome of the transformable northern wattle, Acacia crassicarpa.</title>
        <authorList>
            <person name="Massaro I."/>
            <person name="Sinha N.R."/>
            <person name="Poethig S."/>
            <person name="Leichty A.R."/>
        </authorList>
    </citation>
    <scope>NUCLEOTIDE SEQUENCE</scope>
    <source>
        <strain evidence="5">Acra3RX</strain>
        <tissue evidence="5">Leaf</tissue>
    </source>
</reference>
<dbReference type="Pfam" id="PF03171">
    <property type="entry name" value="2OG-FeII_Oxy"/>
    <property type="match status" value="1"/>
</dbReference>
<dbReference type="PRINTS" id="PR00682">
    <property type="entry name" value="IPNSYNTHASE"/>
</dbReference>
<name>A0AAE1M9H2_9FABA</name>
<dbReference type="GO" id="GO:0016491">
    <property type="term" value="F:oxidoreductase activity"/>
    <property type="evidence" value="ECO:0007669"/>
    <property type="project" value="UniProtKB-KW"/>
</dbReference>
<proteinExistence type="inferred from homology"/>
<evidence type="ECO:0000256" key="1">
    <source>
        <dbReference type="ARBA" id="ARBA00022723"/>
    </source>
</evidence>
<dbReference type="SUPFAM" id="SSF51197">
    <property type="entry name" value="Clavaminate synthase-like"/>
    <property type="match status" value="1"/>
</dbReference>